<evidence type="ECO:0000256" key="1">
    <source>
        <dbReference type="SAM" id="MobiDB-lite"/>
    </source>
</evidence>
<sequence>MLNSKFHCEKENDAVKKRHPKAEKEGVEAKLSSVEAMRIMVLKHCSLVKEERQSYSTALCSMTVMSSYLSSKKLIESLVFKPCDEVVKEKLLYSLRGVVSIEGLADMPPLGCKEATLGVGFDNF</sequence>
<evidence type="ECO:0000313" key="2">
    <source>
        <dbReference type="EnsemblPlants" id="MELO3C029874.2.1"/>
    </source>
</evidence>
<dbReference type="AlphaFoldDB" id="A0A9I9E7I2"/>
<feature type="region of interest" description="Disordered" evidence="1">
    <location>
        <begin position="1"/>
        <end position="26"/>
    </location>
</feature>
<dbReference type="EnsemblPlants" id="MELO3C029874.2.1">
    <property type="protein sequence ID" value="MELO3C029874.2.1"/>
    <property type="gene ID" value="MELO3C029874.2"/>
</dbReference>
<protein>
    <submittedName>
        <fullName evidence="2">Uncharacterized protein</fullName>
    </submittedName>
</protein>
<name>A0A9I9E7I2_CUCME</name>
<feature type="compositionally biased region" description="Basic and acidic residues" evidence="1">
    <location>
        <begin position="1"/>
        <end position="15"/>
    </location>
</feature>
<reference evidence="2" key="1">
    <citation type="submission" date="2023-03" db="UniProtKB">
        <authorList>
            <consortium name="EnsemblPlants"/>
        </authorList>
    </citation>
    <scope>IDENTIFICATION</scope>
</reference>
<proteinExistence type="predicted"/>
<dbReference type="Gramene" id="MELO3C029874.2.1">
    <property type="protein sequence ID" value="MELO3C029874.2.1"/>
    <property type="gene ID" value="MELO3C029874.2"/>
</dbReference>
<accession>A0A9I9E7I2</accession>
<organism evidence="2">
    <name type="scientific">Cucumis melo</name>
    <name type="common">Muskmelon</name>
    <dbReference type="NCBI Taxonomy" id="3656"/>
    <lineage>
        <taxon>Eukaryota</taxon>
        <taxon>Viridiplantae</taxon>
        <taxon>Streptophyta</taxon>
        <taxon>Embryophyta</taxon>
        <taxon>Tracheophyta</taxon>
        <taxon>Spermatophyta</taxon>
        <taxon>Magnoliopsida</taxon>
        <taxon>eudicotyledons</taxon>
        <taxon>Gunneridae</taxon>
        <taxon>Pentapetalae</taxon>
        <taxon>rosids</taxon>
        <taxon>fabids</taxon>
        <taxon>Cucurbitales</taxon>
        <taxon>Cucurbitaceae</taxon>
        <taxon>Benincaseae</taxon>
        <taxon>Cucumis</taxon>
    </lineage>
</organism>